<comment type="caution">
    <text evidence="1">The sequence shown here is derived from an EMBL/GenBank/DDBJ whole genome shotgun (WGS) entry which is preliminary data.</text>
</comment>
<organism evidence="1 2">
    <name type="scientific">Pseudomonas frederiksbergensis</name>
    <dbReference type="NCBI Taxonomy" id="104087"/>
    <lineage>
        <taxon>Bacteria</taxon>
        <taxon>Pseudomonadati</taxon>
        <taxon>Pseudomonadota</taxon>
        <taxon>Gammaproteobacteria</taxon>
        <taxon>Pseudomonadales</taxon>
        <taxon>Pseudomonadaceae</taxon>
        <taxon>Pseudomonas</taxon>
    </lineage>
</organism>
<gene>
    <name evidence="1" type="ORF">JZ00_13815</name>
</gene>
<sequence length="657" mass="74631">MCDREYFKKFTNKAVIVDDGYRDVNLTMIDGSDFQEFFEHVTDAGHWEHMQRDVFSNYPGLQPEGLIEHEGAIRTAWDYFNSGSSSKYPCLEIMFRTLLIDVGASTAPLRPLVDYLENNLGLEVKRFSSVDAASDEIKSCRLVFLDFYLSAGTAEDMLQKIERHQALLSSKVDDGSPRFVYLMSTQLPGKPILERFRKITNIREALFSPVNKDLLKSDWIKSELALRADRYPDVVKVESFLMAFEGAVESSSKSLMKDIRDLELHDLSVLDSMRLYKEQETYAEYLGWLFSEALAAKIRNSSCLQGARSSVNNIKFTPFSGLLEPRSLLFKLYSEIAFSYPEEVPGVRAIHFGDVFYQKSHARSLKKSDLSNRAALKRNKVKKWTGVQCREDESSCVSVKQDTDQVFLVISPACDLIRCASDTYQVTCVRGKVEHSAPRLADLFDQKHVFGENKHLMRVEVGSDEKYEVINWTPKDIITISFGDLRNMRSYGKKARMNELFCHEIKEEALRVLGRVGVPVDPSFSIPLGAAFNFKMTDGSLVKLVAPSSQFVSAVRLAGNKINERKIIFTQEFKSWFVSAVRDHFGQRNMLKNVAAIAGFFDQSSNVEFNLEKKQEPALLNGMGKLIYLNQYSDDQLVVDLGLYVFPWEEAVQAVAS</sequence>
<name>A0A0B1Z509_9PSED</name>
<accession>A0A0B1Z509</accession>
<dbReference type="AlphaFoldDB" id="A0A0B1Z509"/>
<dbReference type="EMBL" id="JQGJ01000007">
    <property type="protein sequence ID" value="KHK64291.1"/>
    <property type="molecule type" value="Genomic_DNA"/>
</dbReference>
<reference evidence="2" key="1">
    <citation type="submission" date="2015-03" db="EMBL/GenBank/DDBJ databases">
        <title>Pseudomonas frederiksbergensis hydrocarbon degrader.</title>
        <authorList>
            <person name="Brown L.M."/>
            <person name="Ruiz O.N."/>
            <person name="Mueller S."/>
            <person name="Gunasekera T.S."/>
        </authorList>
    </citation>
    <scope>NUCLEOTIDE SEQUENCE [LARGE SCALE GENOMIC DNA]</scope>
    <source>
        <strain evidence="2">SI8</strain>
    </source>
</reference>
<proteinExistence type="predicted"/>
<evidence type="ECO:0000313" key="2">
    <source>
        <dbReference type="Proteomes" id="UP000030949"/>
    </source>
</evidence>
<dbReference type="Proteomes" id="UP000030949">
    <property type="component" value="Unassembled WGS sequence"/>
</dbReference>
<dbReference type="OrthoDB" id="7069417at2"/>
<protein>
    <submittedName>
        <fullName evidence="1">Uncharacterized protein</fullName>
    </submittedName>
</protein>
<evidence type="ECO:0000313" key="1">
    <source>
        <dbReference type="EMBL" id="KHK64291.1"/>
    </source>
</evidence>